<dbReference type="RefSeq" id="WP_131836952.1">
    <property type="nucleotide sequence ID" value="NZ_SMFY01000004.1"/>
</dbReference>
<evidence type="ECO:0000259" key="6">
    <source>
        <dbReference type="Pfam" id="PF09864"/>
    </source>
</evidence>
<dbReference type="SUPFAM" id="SSF141488">
    <property type="entry name" value="YdhA-like"/>
    <property type="match status" value="1"/>
</dbReference>
<evidence type="ECO:0000313" key="7">
    <source>
        <dbReference type="EMBL" id="TCK23175.1"/>
    </source>
</evidence>
<dbReference type="InterPro" id="IPR036328">
    <property type="entry name" value="MliC_sf"/>
</dbReference>
<comment type="caution">
    <text evidence="7">The sequence shown here is derived from an EMBL/GenBank/DDBJ whole genome shotgun (WGS) entry which is preliminary data.</text>
</comment>
<feature type="chain" id="PRO_5020728828" evidence="5">
    <location>
        <begin position="23"/>
        <end position="120"/>
    </location>
</feature>
<evidence type="ECO:0000256" key="4">
    <source>
        <dbReference type="ARBA" id="ARBA00023288"/>
    </source>
</evidence>
<keyword evidence="1 5" id="KW-0732">Signal</keyword>
<feature type="domain" description="C-type lysozyme inhibitor" evidence="6">
    <location>
        <begin position="42"/>
        <end position="103"/>
    </location>
</feature>
<dbReference type="Proteomes" id="UP000295030">
    <property type="component" value="Unassembled WGS sequence"/>
</dbReference>
<keyword evidence="2" id="KW-0472">Membrane</keyword>
<proteinExistence type="predicted"/>
<accession>A0A4R1HR05</accession>
<organism evidence="7 8">
    <name type="scientific">Ancylobacter aquaticus</name>
    <dbReference type="NCBI Taxonomy" id="100"/>
    <lineage>
        <taxon>Bacteria</taxon>
        <taxon>Pseudomonadati</taxon>
        <taxon>Pseudomonadota</taxon>
        <taxon>Alphaproteobacteria</taxon>
        <taxon>Hyphomicrobiales</taxon>
        <taxon>Xanthobacteraceae</taxon>
        <taxon>Ancylobacter</taxon>
    </lineage>
</organism>
<dbReference type="Gene3D" id="2.40.128.200">
    <property type="match status" value="1"/>
</dbReference>
<dbReference type="AlphaFoldDB" id="A0A4R1HR05"/>
<evidence type="ECO:0000313" key="8">
    <source>
        <dbReference type="Proteomes" id="UP000295030"/>
    </source>
</evidence>
<protein>
    <submittedName>
        <fullName evidence="7">Membrane-bound inhibitor of C-type lysozyme</fullName>
    </submittedName>
</protein>
<name>A0A4R1HR05_ANCAQ</name>
<evidence type="ECO:0000256" key="2">
    <source>
        <dbReference type="ARBA" id="ARBA00023136"/>
    </source>
</evidence>
<dbReference type="Pfam" id="PF09864">
    <property type="entry name" value="MliC"/>
    <property type="match status" value="1"/>
</dbReference>
<sequence>MNARKTFLAGLLLAGAPAVAQAGELVIPLPAGAKAETIKAHYTCGTFGTVEARYFNAPPVALASLAFKGEFMVVSNVIAGSGARYAGGTYIWWTKGNKADLYDVTLGEDAAPVASCSTTP</sequence>
<dbReference type="EMBL" id="SMFY01000004">
    <property type="protein sequence ID" value="TCK23175.1"/>
    <property type="molecule type" value="Genomic_DNA"/>
</dbReference>
<keyword evidence="8" id="KW-1185">Reference proteome</keyword>
<dbReference type="OrthoDB" id="120729at2"/>
<evidence type="ECO:0000256" key="1">
    <source>
        <dbReference type="ARBA" id="ARBA00022729"/>
    </source>
</evidence>
<evidence type="ECO:0000256" key="5">
    <source>
        <dbReference type="SAM" id="SignalP"/>
    </source>
</evidence>
<keyword evidence="3" id="KW-0564">Palmitate</keyword>
<reference evidence="7 8" key="1">
    <citation type="submission" date="2019-03" db="EMBL/GenBank/DDBJ databases">
        <title>Genomic Encyclopedia of Type Strains, Phase IV (KMG-IV): sequencing the most valuable type-strain genomes for metagenomic binning, comparative biology and taxonomic classification.</title>
        <authorList>
            <person name="Goeker M."/>
        </authorList>
    </citation>
    <scope>NUCLEOTIDE SEQUENCE [LARGE SCALE GENOMIC DNA]</scope>
    <source>
        <strain evidence="7 8">DSM 101</strain>
    </source>
</reference>
<feature type="signal peptide" evidence="5">
    <location>
        <begin position="1"/>
        <end position="22"/>
    </location>
</feature>
<dbReference type="InterPro" id="IPR018660">
    <property type="entry name" value="MliC"/>
</dbReference>
<evidence type="ECO:0000256" key="3">
    <source>
        <dbReference type="ARBA" id="ARBA00023139"/>
    </source>
</evidence>
<keyword evidence="4" id="KW-0449">Lipoprotein</keyword>
<gene>
    <name evidence="7" type="ORF">EV667_3852</name>
</gene>